<name>A0A9X1CBL8_9FLAO</name>
<accession>A0A9X1CBL8</accession>
<evidence type="ECO:0000313" key="4">
    <source>
        <dbReference type="Proteomes" id="UP001138672"/>
    </source>
</evidence>
<reference evidence="2" key="1">
    <citation type="submission" date="2021-03" db="EMBL/GenBank/DDBJ databases">
        <title>Genomic Encyclopedia of Type Strains, Phase IV (KMG-IV): sequencing the most valuable type-strain genomes for metagenomic binning, comparative biology and taxonomic classification.</title>
        <authorList>
            <person name="Goeker M."/>
        </authorList>
    </citation>
    <scope>NUCLEOTIDE SEQUENCE</scope>
    <source>
        <strain evidence="2">DSM 15523</strain>
        <strain evidence="3 5">DSM 16476</strain>
    </source>
</reference>
<dbReference type="Proteomes" id="UP001231587">
    <property type="component" value="Unassembled WGS sequence"/>
</dbReference>
<evidence type="ECO:0000256" key="1">
    <source>
        <dbReference type="SAM" id="Phobius"/>
    </source>
</evidence>
<dbReference type="AlphaFoldDB" id="A0A9X1CBL8"/>
<dbReference type="OrthoDB" id="1452283at2"/>
<keyword evidence="1" id="KW-0812">Transmembrane</keyword>
<comment type="caution">
    <text evidence="2">The sequence shown here is derived from an EMBL/GenBank/DDBJ whole genome shotgun (WGS) entry which is preliminary data.</text>
</comment>
<evidence type="ECO:0000313" key="5">
    <source>
        <dbReference type="Proteomes" id="UP001231587"/>
    </source>
</evidence>
<evidence type="ECO:0000313" key="2">
    <source>
        <dbReference type="EMBL" id="MBP1840167.1"/>
    </source>
</evidence>
<organism evidence="2 4">
    <name type="scientific">Formosa algae</name>
    <dbReference type="NCBI Taxonomy" id="225843"/>
    <lineage>
        <taxon>Bacteria</taxon>
        <taxon>Pseudomonadati</taxon>
        <taxon>Bacteroidota</taxon>
        <taxon>Flavobacteriia</taxon>
        <taxon>Flavobacteriales</taxon>
        <taxon>Flavobacteriaceae</taxon>
        <taxon>Formosa</taxon>
    </lineage>
</organism>
<evidence type="ECO:0000313" key="3">
    <source>
        <dbReference type="EMBL" id="MDQ0335767.1"/>
    </source>
</evidence>
<dbReference type="RefSeq" id="WP_057780447.1">
    <property type="nucleotide sequence ID" value="NZ_JAGGJQ010000005.1"/>
</dbReference>
<sequence>MNLFNQCKNKSFNYKPKFQQENETKPNEMSSKWDELKQTRKHQSNKGFRLSGWIVIFILVIILWYVLSNYEL</sequence>
<keyword evidence="1" id="KW-1133">Transmembrane helix</keyword>
<dbReference type="EMBL" id="JAGGJQ010000005">
    <property type="protein sequence ID" value="MBP1840167.1"/>
    <property type="molecule type" value="Genomic_DNA"/>
</dbReference>
<keyword evidence="5" id="KW-1185">Reference proteome</keyword>
<feature type="transmembrane region" description="Helical" evidence="1">
    <location>
        <begin position="47"/>
        <end position="67"/>
    </location>
</feature>
<protein>
    <submittedName>
        <fullName evidence="2">Cytoskeletal protein RodZ</fullName>
    </submittedName>
</protein>
<dbReference type="Proteomes" id="UP001138672">
    <property type="component" value="Unassembled WGS sequence"/>
</dbReference>
<dbReference type="EMBL" id="JAUSUU010000006">
    <property type="protein sequence ID" value="MDQ0335767.1"/>
    <property type="molecule type" value="Genomic_DNA"/>
</dbReference>
<gene>
    <name evidence="2" type="ORF">J2Z56_002094</name>
    <name evidence="3" type="ORF">J2Z57_002218</name>
</gene>
<keyword evidence="1" id="KW-0472">Membrane</keyword>
<proteinExistence type="predicted"/>